<evidence type="ECO:0000256" key="2">
    <source>
        <dbReference type="ARBA" id="ARBA00022763"/>
    </source>
</evidence>
<reference evidence="7" key="1">
    <citation type="submission" date="2020-12" db="EMBL/GenBank/DDBJ databases">
        <title>Taurinivorans muris gen. nov., sp. nov., fundamental and realized metabolic niche of a ubiquitous sulfidogenic bacterium in the murine intestine.</title>
        <authorList>
            <person name="Ye H."/>
            <person name="Hanson B.T."/>
            <person name="Loy A."/>
        </authorList>
    </citation>
    <scope>NUCLEOTIDE SEQUENCE</scope>
    <source>
        <strain evidence="7">LT0009</strain>
    </source>
</reference>
<dbReference type="InterPro" id="IPR025188">
    <property type="entry name" value="DUF4113"/>
</dbReference>
<dbReference type="PROSITE" id="PS50173">
    <property type="entry name" value="UMUC"/>
    <property type="match status" value="1"/>
</dbReference>
<name>A0ABY5Y3F5_9BACT</name>
<keyword evidence="4" id="KW-0234">DNA repair</keyword>
<feature type="domain" description="UmuC" evidence="6">
    <location>
        <begin position="20"/>
        <end position="201"/>
    </location>
</feature>
<organism evidence="7 8">
    <name type="scientific">Taurinivorans muris</name>
    <dbReference type="NCBI Taxonomy" id="2787751"/>
    <lineage>
        <taxon>Bacteria</taxon>
        <taxon>Pseudomonadati</taxon>
        <taxon>Thermodesulfobacteriota</taxon>
        <taxon>Desulfovibrionia</taxon>
        <taxon>Desulfovibrionales</taxon>
        <taxon>Desulfovibrionaceae</taxon>
        <taxon>Taurinivorans</taxon>
    </lineage>
</organism>
<dbReference type="Pfam" id="PF13438">
    <property type="entry name" value="DUF4113"/>
    <property type="match status" value="1"/>
</dbReference>
<dbReference type="Pfam" id="PF00817">
    <property type="entry name" value="IMS"/>
    <property type="match status" value="1"/>
</dbReference>
<dbReference type="PANTHER" id="PTHR11076:SF34">
    <property type="entry name" value="PROTEIN UMUC"/>
    <property type="match status" value="1"/>
</dbReference>
<evidence type="ECO:0000256" key="5">
    <source>
        <dbReference type="ARBA" id="ARBA00023236"/>
    </source>
</evidence>
<accession>A0ABY5Y3F5</accession>
<protein>
    <submittedName>
        <fullName evidence="7">Y-family DNA polymerase</fullName>
    </submittedName>
</protein>
<dbReference type="CDD" id="cd01700">
    <property type="entry name" value="PolY_Pol_V_umuC"/>
    <property type="match status" value="1"/>
</dbReference>
<dbReference type="EMBL" id="CP065938">
    <property type="protein sequence ID" value="UWX06596.1"/>
    <property type="molecule type" value="Genomic_DNA"/>
</dbReference>
<evidence type="ECO:0000259" key="6">
    <source>
        <dbReference type="PROSITE" id="PS50173"/>
    </source>
</evidence>
<dbReference type="Proteomes" id="UP001058120">
    <property type="component" value="Chromosome"/>
</dbReference>
<dbReference type="InterPro" id="IPR001126">
    <property type="entry name" value="UmuC"/>
</dbReference>
<gene>
    <name evidence="7" type="ORF">JBF11_04630</name>
</gene>
<comment type="similarity">
    <text evidence="1">Belongs to the DNA polymerase type-Y family.</text>
</comment>
<dbReference type="SUPFAM" id="SSF56672">
    <property type="entry name" value="DNA/RNA polymerases"/>
    <property type="match status" value="1"/>
</dbReference>
<evidence type="ECO:0000256" key="3">
    <source>
        <dbReference type="ARBA" id="ARBA00023199"/>
    </source>
</evidence>
<keyword evidence="2" id="KW-0227">DNA damage</keyword>
<dbReference type="InterPro" id="IPR043128">
    <property type="entry name" value="Rev_trsase/Diguanyl_cyclase"/>
</dbReference>
<dbReference type="Gene3D" id="3.30.70.270">
    <property type="match status" value="1"/>
</dbReference>
<keyword evidence="5" id="KW-0742">SOS response</keyword>
<evidence type="ECO:0000256" key="1">
    <source>
        <dbReference type="ARBA" id="ARBA00010945"/>
    </source>
</evidence>
<dbReference type="InterPro" id="IPR043502">
    <property type="entry name" value="DNA/RNA_pol_sf"/>
</dbReference>
<dbReference type="Gene3D" id="1.10.150.20">
    <property type="entry name" value="5' to 3' exonuclease, C-terminal subdomain"/>
    <property type="match status" value="1"/>
</dbReference>
<evidence type="ECO:0000313" key="7">
    <source>
        <dbReference type="EMBL" id="UWX06596.1"/>
    </source>
</evidence>
<keyword evidence="3" id="KW-0741">SOS mutagenesis</keyword>
<evidence type="ECO:0000313" key="8">
    <source>
        <dbReference type="Proteomes" id="UP001058120"/>
    </source>
</evidence>
<proteinExistence type="inferred from homology"/>
<dbReference type="InterPro" id="IPR050116">
    <property type="entry name" value="DNA_polymerase-Y"/>
</dbReference>
<evidence type="ECO:0000256" key="4">
    <source>
        <dbReference type="ARBA" id="ARBA00023204"/>
    </source>
</evidence>
<dbReference type="Gene3D" id="3.40.1170.60">
    <property type="match status" value="1"/>
</dbReference>
<dbReference type="RefSeq" id="WP_334316206.1">
    <property type="nucleotide sequence ID" value="NZ_CP065938.1"/>
</dbReference>
<dbReference type="InterPro" id="IPR017961">
    <property type="entry name" value="DNA_pol_Y-fam_little_finger"/>
</dbReference>
<dbReference type="PANTHER" id="PTHR11076">
    <property type="entry name" value="DNA REPAIR POLYMERASE UMUC / TRANSFERASE FAMILY MEMBER"/>
    <property type="match status" value="1"/>
</dbReference>
<dbReference type="SUPFAM" id="SSF100879">
    <property type="entry name" value="Lesion bypass DNA polymerase (Y-family), little finger domain"/>
    <property type="match status" value="1"/>
</dbReference>
<dbReference type="Gene3D" id="3.30.1490.100">
    <property type="entry name" value="DNA polymerase, Y-family, little finger domain"/>
    <property type="match status" value="1"/>
</dbReference>
<dbReference type="InterPro" id="IPR024728">
    <property type="entry name" value="PolY_HhH_motif"/>
</dbReference>
<dbReference type="Pfam" id="PF11799">
    <property type="entry name" value="IMS_C"/>
    <property type="match status" value="1"/>
</dbReference>
<dbReference type="Pfam" id="PF11798">
    <property type="entry name" value="IMS_HHH"/>
    <property type="match status" value="1"/>
</dbReference>
<keyword evidence="8" id="KW-1185">Reference proteome</keyword>
<sequence>MNTAETDNKYEKLLNPDELWALVDCNNFYASCEELFRPDLKDKPIVVLSNNDGCIVARSQKAKELGIPMGEPEFKIRSFLKLHNVAVFSSNYALYGDISTRVMHIIDEICPCEPYSIDEAFCRLKKSLAPNCLEIAKLLRERIQKWTGITCSVGIAPSKTLAKLANHIAKKENGIFILDPAQENFNELLKKIPVREIWGVGKKQSEKLRTNSIRTAYDYKSASEEWIQKNLTVTGLKTLRELHGVPCIETDFSDTPKSLVCSRSFGVRIQNFAELLEAVSSFTAQGAERLRRKNLLASGMCVHIRTSSHAQNCCKNTANALFPYPLCDTKTMLPIAKKLLEGMYRKNHAYVKAGIMFYGILPARSIQKNVFSLLNEQEEQNTEKLMHALDAINKRHGKHAIKFGAEGLENTAWRMKQEHKSPYNPRDIRNLPIAKLS</sequence>
<dbReference type="InterPro" id="IPR036775">
    <property type="entry name" value="DNA_pol_Y-fam_lit_finger_sf"/>
</dbReference>